<dbReference type="SUPFAM" id="SSF51905">
    <property type="entry name" value="FAD/NAD(P)-binding domain"/>
    <property type="match status" value="1"/>
</dbReference>
<dbReference type="InterPro" id="IPR036188">
    <property type="entry name" value="FAD/NAD-bd_sf"/>
</dbReference>
<dbReference type="Gene3D" id="3.50.50.60">
    <property type="entry name" value="FAD/NAD(P)-binding domain"/>
    <property type="match status" value="1"/>
</dbReference>
<feature type="binding site" evidence="3">
    <location>
        <position position="230"/>
    </location>
    <ligand>
        <name>FAD</name>
        <dbReference type="ChEBI" id="CHEBI:57692"/>
    </ligand>
</feature>
<evidence type="ECO:0000259" key="5">
    <source>
        <dbReference type="Pfam" id="PF05199"/>
    </source>
</evidence>
<evidence type="ECO:0000256" key="3">
    <source>
        <dbReference type="PIRSR" id="PIRSR000137-2"/>
    </source>
</evidence>
<feature type="domain" description="Glucose-methanol-choline oxidoreductase N-terminal" evidence="4">
    <location>
        <begin position="5"/>
        <end position="302"/>
    </location>
</feature>
<comment type="cofactor">
    <cofactor evidence="3">
        <name>FAD</name>
        <dbReference type="ChEBI" id="CHEBI:57692"/>
    </cofactor>
</comment>
<dbReference type="GO" id="GO:0016614">
    <property type="term" value="F:oxidoreductase activity, acting on CH-OH group of donors"/>
    <property type="evidence" value="ECO:0007669"/>
    <property type="project" value="InterPro"/>
</dbReference>
<feature type="active site" description="Proton acceptor" evidence="2">
    <location>
        <position position="541"/>
    </location>
</feature>
<organism evidence="6 7">
    <name type="scientific">Daldinia eschscholtzii</name>
    <dbReference type="NCBI Taxonomy" id="292717"/>
    <lineage>
        <taxon>Eukaryota</taxon>
        <taxon>Fungi</taxon>
        <taxon>Dikarya</taxon>
        <taxon>Ascomycota</taxon>
        <taxon>Pezizomycotina</taxon>
        <taxon>Sordariomycetes</taxon>
        <taxon>Xylariomycetidae</taxon>
        <taxon>Xylariales</taxon>
        <taxon>Hypoxylaceae</taxon>
        <taxon>Daldinia</taxon>
    </lineage>
</organism>
<protein>
    <recommendedName>
        <fullName evidence="8">Alcohol oxidase</fullName>
    </recommendedName>
</protein>
<evidence type="ECO:0000313" key="6">
    <source>
        <dbReference type="EMBL" id="KAK6952002.1"/>
    </source>
</evidence>
<dbReference type="GO" id="GO:0050660">
    <property type="term" value="F:flavin adenine dinucleotide binding"/>
    <property type="evidence" value="ECO:0007669"/>
    <property type="project" value="InterPro"/>
</dbReference>
<evidence type="ECO:0000259" key="4">
    <source>
        <dbReference type="Pfam" id="PF00732"/>
    </source>
</evidence>
<dbReference type="Pfam" id="PF05199">
    <property type="entry name" value="GMC_oxred_C"/>
    <property type="match status" value="1"/>
</dbReference>
<evidence type="ECO:0000313" key="7">
    <source>
        <dbReference type="Proteomes" id="UP001369815"/>
    </source>
</evidence>
<accession>A0AAX6MIK5</accession>
<dbReference type="Proteomes" id="UP001369815">
    <property type="component" value="Unassembled WGS sequence"/>
</dbReference>
<keyword evidence="7" id="KW-1185">Reference proteome</keyword>
<proteinExistence type="inferred from homology"/>
<dbReference type="SUPFAM" id="SSF54373">
    <property type="entry name" value="FAD-linked reductases, C-terminal domain"/>
    <property type="match status" value="1"/>
</dbReference>
<feature type="binding site" evidence="3">
    <location>
        <begin position="496"/>
        <end position="497"/>
    </location>
    <ligand>
        <name>FAD</name>
        <dbReference type="ChEBI" id="CHEBI:57692"/>
    </ligand>
</feature>
<feature type="domain" description="Glucose-methanol-choline oxidoreductase C-terminal" evidence="5">
    <location>
        <begin position="417"/>
        <end position="549"/>
    </location>
</feature>
<reference evidence="6 7" key="1">
    <citation type="journal article" date="2024" name="Front Chem Biol">
        <title>Unveiling the potential of Daldinia eschscholtzii MFLUCC 19-0629 through bioactivity and bioinformatics studies for enhanced sustainable agriculture production.</title>
        <authorList>
            <person name="Brooks S."/>
            <person name="Weaver J.A."/>
            <person name="Klomchit A."/>
            <person name="Alharthi S.A."/>
            <person name="Onlamun T."/>
            <person name="Nurani R."/>
            <person name="Vong T.K."/>
            <person name="Alberti F."/>
            <person name="Greco C."/>
        </authorList>
    </citation>
    <scope>NUCLEOTIDE SEQUENCE [LARGE SCALE GENOMIC DNA]</scope>
    <source>
        <strain evidence="6">MFLUCC 19-0629</strain>
    </source>
</reference>
<evidence type="ECO:0008006" key="8">
    <source>
        <dbReference type="Google" id="ProtNLM"/>
    </source>
</evidence>
<dbReference type="EMBL" id="JBANMG010000006">
    <property type="protein sequence ID" value="KAK6952002.1"/>
    <property type="molecule type" value="Genomic_DNA"/>
</dbReference>
<evidence type="ECO:0000256" key="1">
    <source>
        <dbReference type="ARBA" id="ARBA00010790"/>
    </source>
</evidence>
<dbReference type="InterPro" id="IPR000172">
    <property type="entry name" value="GMC_OxRdtase_N"/>
</dbReference>
<dbReference type="Pfam" id="PF00732">
    <property type="entry name" value="GMC_oxred_N"/>
    <property type="match status" value="1"/>
</dbReference>
<gene>
    <name evidence="6" type="ORF">Daesc_006528</name>
</gene>
<dbReference type="PANTHER" id="PTHR11552:SF134">
    <property type="entry name" value="GLUCOSE-METHANOL-CHOLINE OXIDOREDUCTASE N-TERMINAL DOMAIN-CONTAINING PROTEIN"/>
    <property type="match status" value="1"/>
</dbReference>
<dbReference type="Gene3D" id="3.30.560.10">
    <property type="entry name" value="Glucose Oxidase, domain 3"/>
    <property type="match status" value="1"/>
</dbReference>
<dbReference type="PANTHER" id="PTHR11552">
    <property type="entry name" value="GLUCOSE-METHANOL-CHOLINE GMC OXIDOREDUCTASE"/>
    <property type="match status" value="1"/>
</dbReference>
<evidence type="ECO:0000256" key="2">
    <source>
        <dbReference type="PIRSR" id="PIRSR000137-1"/>
    </source>
</evidence>
<feature type="binding site" evidence="3">
    <location>
        <begin position="93"/>
        <end position="96"/>
    </location>
    <ligand>
        <name>FAD</name>
        <dbReference type="ChEBI" id="CHEBI:57692"/>
    </ligand>
</feature>
<keyword evidence="3" id="KW-0285">Flavoprotein</keyword>
<comment type="similarity">
    <text evidence="1">Belongs to the GMC oxidoreductase family.</text>
</comment>
<dbReference type="AlphaFoldDB" id="A0AAX6MIK5"/>
<sequence length="564" mass="61789">MATAYDFVIVGSGPAGCAAAAWLAKSAKKPKVLLLEAGGKNDDKDLRVDGQRWTTFKNEALNWGYKTVPQEYCNNRELDYSRGLGLGGSSAVNFSVFTVGASRDYDEWSRVLGDEEFDWAHMKRRFKSLESFDRTLPPGIESRYAAPKAEDHGSSGPLKTGYVAEVEKDIAPLFDAFEKAGYPLNPDHNSGNPIGFALGINSSSKGVRSTAADLFTPVPENLTIITEAPVQRLILEGNRVVGVESNGQHYTASKEVILSAGSVNDPKILMHSGIGPRAQLEKYGIPIVKDVPAIGQGLRDHMFIPVAHTRAEGTTDRPSFYGDKKAMADALEQWKADGSGPWAKYACQLPIGWFKLDKLLASQEFQDLPDAEKDLIKDPTVPHYELLSHFPLHWFVPDFPDSALNYSVLLVFLFNAQSRGEVTLQSADPGVAPRIDPKFLATAFDRRAAIEALRDALRFMRSEGYARDNVAMITGPASDSDEDLLEYWRQTIGSSWHMTGTVKMGRLGSADAVVDNNFRLIGFEGLRVADMSVVPVLASCHVQSVAYLTGITCAEKLIAEYDLS</sequence>
<dbReference type="InterPro" id="IPR012132">
    <property type="entry name" value="GMC_OxRdtase"/>
</dbReference>
<dbReference type="InterPro" id="IPR007867">
    <property type="entry name" value="GMC_OxRtase_C"/>
</dbReference>
<comment type="caution">
    <text evidence="6">The sequence shown here is derived from an EMBL/GenBank/DDBJ whole genome shotgun (WGS) entry which is preliminary data.</text>
</comment>
<dbReference type="PIRSF" id="PIRSF000137">
    <property type="entry name" value="Alcohol_oxidase"/>
    <property type="match status" value="1"/>
</dbReference>
<feature type="active site" description="Proton donor" evidence="2">
    <location>
        <position position="497"/>
    </location>
</feature>
<keyword evidence="3" id="KW-0274">FAD</keyword>
<name>A0AAX6MIK5_9PEZI</name>